<reference evidence="8" key="1">
    <citation type="submission" date="2017-11" db="EMBL/GenBank/DDBJ databases">
        <title>The sensing device of the deep-sea amphipod.</title>
        <authorList>
            <person name="Kobayashi H."/>
            <person name="Nagahama T."/>
            <person name="Arai W."/>
            <person name="Sasagawa Y."/>
            <person name="Umeda M."/>
            <person name="Hayashi T."/>
            <person name="Nikaido I."/>
            <person name="Watanabe H."/>
            <person name="Oguri K."/>
            <person name="Kitazato H."/>
            <person name="Fujioka K."/>
            <person name="Kido Y."/>
            <person name="Takami H."/>
        </authorList>
    </citation>
    <scope>NUCLEOTIDE SEQUENCE</scope>
    <source>
        <tissue evidence="8">Whole body</tissue>
    </source>
</reference>
<keyword evidence="2" id="KW-0813">Transport</keyword>
<proteinExistence type="evidence at transcript level"/>
<evidence type="ECO:0000256" key="2">
    <source>
        <dbReference type="ARBA" id="ARBA00022448"/>
    </source>
</evidence>
<keyword evidence="4" id="KW-0406">Ion transport</keyword>
<evidence type="ECO:0000256" key="6">
    <source>
        <dbReference type="SAM" id="Phobius"/>
    </source>
</evidence>
<keyword evidence="3" id="KW-0862">Zinc</keyword>
<feature type="region of interest" description="Disordered" evidence="5">
    <location>
        <begin position="386"/>
        <end position="408"/>
    </location>
</feature>
<reference evidence="7" key="2">
    <citation type="journal article" date="2018" name="Biosci. Biotechnol. Biochem.">
        <title>Polysaccharide hydrolase of the hadal zone amphipods Hirondellea gigas.</title>
        <authorList>
            <person name="Kobayashi H."/>
            <person name="Nagahama T."/>
            <person name="Arai W."/>
            <person name="Sasagawa Y."/>
            <person name="Umeda M."/>
            <person name="Hayashi T."/>
            <person name="Nikaido I."/>
            <person name="Watanabe H."/>
            <person name="Oguri K."/>
            <person name="Kitazato H."/>
            <person name="Fujioka K."/>
            <person name="Kido Y."/>
            <person name="Takami H."/>
        </authorList>
    </citation>
    <scope>NUCLEOTIDE SEQUENCE</scope>
    <source>
        <tissue evidence="7">Whole body</tissue>
    </source>
</reference>
<accession>A0A2P2I9X3</accession>
<feature type="transmembrane region" description="Helical" evidence="6">
    <location>
        <begin position="127"/>
        <end position="151"/>
    </location>
</feature>
<keyword evidence="6" id="KW-1133">Transmembrane helix</keyword>
<protein>
    <submittedName>
        <fullName evidence="7">Zinc transporter 6-A-like</fullName>
    </submittedName>
</protein>
<comment type="subcellular location">
    <subcellularLocation>
        <location evidence="1">Endomembrane system</location>
        <topology evidence="1">Multi-pass membrane protein</topology>
    </subcellularLocation>
</comment>
<dbReference type="PANTHER" id="PTHR46531:SF1">
    <property type="entry name" value="ZINC TRANSPORTER 6"/>
    <property type="match status" value="1"/>
</dbReference>
<organism evidence="7">
    <name type="scientific">Hirondellea gigas</name>
    <dbReference type="NCBI Taxonomy" id="1518452"/>
    <lineage>
        <taxon>Eukaryota</taxon>
        <taxon>Metazoa</taxon>
        <taxon>Ecdysozoa</taxon>
        <taxon>Arthropoda</taxon>
        <taxon>Crustacea</taxon>
        <taxon>Multicrustacea</taxon>
        <taxon>Malacostraca</taxon>
        <taxon>Eumalacostraca</taxon>
        <taxon>Peracarida</taxon>
        <taxon>Amphipoda</taxon>
        <taxon>Amphilochidea</taxon>
        <taxon>Lysianassida</taxon>
        <taxon>Lysianassidira</taxon>
        <taxon>Lysianassoidea</taxon>
        <taxon>Lysianassidae</taxon>
        <taxon>Hirondellea</taxon>
    </lineage>
</organism>
<dbReference type="GO" id="GO:0006829">
    <property type="term" value="P:zinc ion transport"/>
    <property type="evidence" value="ECO:0007669"/>
    <property type="project" value="TreeGrafter"/>
</dbReference>
<feature type="transmembrane region" description="Helical" evidence="6">
    <location>
        <begin position="95"/>
        <end position="120"/>
    </location>
</feature>
<keyword evidence="6" id="KW-0472">Membrane</keyword>
<dbReference type="EMBL" id="IACT01005870">
    <property type="protein sequence ID" value="LAC25013.1"/>
    <property type="molecule type" value="mRNA"/>
</dbReference>
<dbReference type="PANTHER" id="PTHR46531">
    <property type="entry name" value="ZINC TRANSPORTER 6"/>
    <property type="match status" value="1"/>
</dbReference>
<feature type="transmembrane region" description="Helical" evidence="6">
    <location>
        <begin position="203"/>
        <end position="225"/>
    </location>
</feature>
<dbReference type="AlphaFoldDB" id="A0A2P2I9X3"/>
<dbReference type="GO" id="GO:0005794">
    <property type="term" value="C:Golgi apparatus"/>
    <property type="evidence" value="ECO:0007669"/>
    <property type="project" value="TreeGrafter"/>
</dbReference>
<evidence type="ECO:0000256" key="1">
    <source>
        <dbReference type="ARBA" id="ARBA00004127"/>
    </source>
</evidence>
<evidence type="ECO:0000256" key="3">
    <source>
        <dbReference type="ARBA" id="ARBA00022833"/>
    </source>
</evidence>
<evidence type="ECO:0000313" key="8">
    <source>
        <dbReference type="EMBL" id="LAC25013.1"/>
    </source>
</evidence>
<dbReference type="InterPro" id="IPR052005">
    <property type="entry name" value="CDF_SLC30A"/>
</dbReference>
<keyword evidence="6" id="KW-0812">Transmembrane</keyword>
<feature type="transmembrane region" description="Helical" evidence="6">
    <location>
        <begin position="26"/>
        <end position="44"/>
    </location>
</feature>
<evidence type="ECO:0000313" key="7">
    <source>
        <dbReference type="EMBL" id="LAB70814.1"/>
    </source>
</evidence>
<dbReference type="EMBL" id="IACF01005228">
    <property type="protein sequence ID" value="LAB70814.1"/>
    <property type="molecule type" value="mRNA"/>
</dbReference>
<sequence>MLASQNKAVVGKAWQELLALCSTHRLHSIILFTTLLFTCFQFCYYKHSTCMALLSFNNLCVFNLLRVVSHMFGLWSDQQPVSSTYTYGLVRVRVLVVFSGLVLMLMLACWTVKVMVVVWLVGVEGELYYGCSSSGSAVLLGTEVLVLTAIISATGSGAALDAVIRATTAAASPLMTLLHRLAKSYLPPPLRWRLLDLISLLRRVWFGGSLCPVLVLALSCWLMLIAHTALAALMDTVLGMGSSAVVVWCDAVAAVCMLLLTATYLTQPFLVTTRTLMQGIHQSSSAVQRCLREASTIEGVLEIRQAQVWSLAPLCLHDTAALAAHSRSSEVLSGSVLVRLHRDARIEPVMLQLQHCLRHCLHHLTLQVYKDEWLQNSVAPLLPASNAVSNTSSGAHDKAVRSKSHDRRSEIYHAPSPVAPAPTDCKTSVSSNSLEAASVMRGSSASHSPHYVNINFPFVPSHISNLSTNVPTSAGLPCTTTTNNTGTVGAAVTPNLSLIPNTVASSVGSTIVSPSQTFNLNPSGLSANPLSYASASFKPNYGGIVDNFSTNNCSINPVPVAAYNMTMSTDNIYDETAGSSNKPFTQIHNHSSKNIYQTVETLNHMQTFRPAIPYVPASRQVISNVSSSSNSSTVSYTPTPPISSTVASGTASLITNIRSWPSDLNTDDHSYVNIDYSKQV</sequence>
<feature type="transmembrane region" description="Helical" evidence="6">
    <location>
        <begin position="245"/>
        <end position="265"/>
    </location>
</feature>
<evidence type="ECO:0000256" key="4">
    <source>
        <dbReference type="ARBA" id="ARBA00023065"/>
    </source>
</evidence>
<name>A0A2P2I9X3_9CRUS</name>
<evidence type="ECO:0000256" key="5">
    <source>
        <dbReference type="SAM" id="MobiDB-lite"/>
    </source>
</evidence>